<comment type="caution">
    <text evidence="20">The sequence shown here is derived from an EMBL/GenBank/DDBJ whole genome shotgun (WGS) entry which is preliminary data.</text>
</comment>
<keyword evidence="5" id="KW-0410">Iron transport</keyword>
<evidence type="ECO:0000259" key="19">
    <source>
        <dbReference type="Pfam" id="PF07715"/>
    </source>
</evidence>
<evidence type="ECO:0000256" key="1">
    <source>
        <dbReference type="ARBA" id="ARBA00004571"/>
    </source>
</evidence>
<protein>
    <submittedName>
        <fullName evidence="20">TonB-dependent siderophore receptor</fullName>
    </submittedName>
</protein>
<keyword evidence="4 14" id="KW-1134">Transmembrane beta strand</keyword>
<dbReference type="Proteomes" id="UP000440694">
    <property type="component" value="Unassembled WGS sequence"/>
</dbReference>
<dbReference type="Pfam" id="PF07715">
    <property type="entry name" value="Plug"/>
    <property type="match status" value="1"/>
</dbReference>
<keyword evidence="11 14" id="KW-0472">Membrane</keyword>
<feature type="domain" description="TonB-dependent receptor plug" evidence="19">
    <location>
        <begin position="117"/>
        <end position="213"/>
    </location>
</feature>
<comment type="subcellular location">
    <subcellularLocation>
        <location evidence="1 14">Cell outer membrane</location>
        <topology evidence="1 14">Multi-pass membrane protein</topology>
    </subcellularLocation>
</comment>
<gene>
    <name evidence="20" type="ORF">GIW81_02135</name>
</gene>
<feature type="domain" description="TonB-dependent receptor-like beta-barrel" evidence="18">
    <location>
        <begin position="286"/>
        <end position="721"/>
    </location>
</feature>
<dbReference type="PANTHER" id="PTHR32552">
    <property type="entry name" value="FERRICHROME IRON RECEPTOR-RELATED"/>
    <property type="match status" value="1"/>
</dbReference>
<evidence type="ECO:0000256" key="14">
    <source>
        <dbReference type="PROSITE-ProRule" id="PRU01360"/>
    </source>
</evidence>
<evidence type="ECO:0000256" key="5">
    <source>
        <dbReference type="ARBA" id="ARBA00022496"/>
    </source>
</evidence>
<feature type="compositionally biased region" description="Low complexity" evidence="16">
    <location>
        <begin position="65"/>
        <end position="74"/>
    </location>
</feature>
<keyword evidence="12 20" id="KW-0675">Receptor</keyword>
<evidence type="ECO:0000256" key="10">
    <source>
        <dbReference type="ARBA" id="ARBA00023077"/>
    </source>
</evidence>
<dbReference type="GO" id="GO:0015344">
    <property type="term" value="F:siderophore uptake transmembrane transporter activity"/>
    <property type="evidence" value="ECO:0007669"/>
    <property type="project" value="TreeGrafter"/>
</dbReference>
<dbReference type="SUPFAM" id="SSF56935">
    <property type="entry name" value="Porins"/>
    <property type="match status" value="1"/>
</dbReference>
<keyword evidence="6 14" id="KW-0812">Transmembrane</keyword>
<dbReference type="InterPro" id="IPR039426">
    <property type="entry name" value="TonB-dep_rcpt-like"/>
</dbReference>
<evidence type="ECO:0000256" key="16">
    <source>
        <dbReference type="SAM" id="MobiDB-lite"/>
    </source>
</evidence>
<dbReference type="InterPro" id="IPR010105">
    <property type="entry name" value="TonB_sidphr_rcpt"/>
</dbReference>
<dbReference type="PANTHER" id="PTHR32552:SF68">
    <property type="entry name" value="FERRICHROME OUTER MEMBRANE TRANSPORTER_PHAGE RECEPTOR"/>
    <property type="match status" value="1"/>
</dbReference>
<keyword evidence="3 14" id="KW-0813">Transport</keyword>
<dbReference type="GO" id="GO:0038023">
    <property type="term" value="F:signaling receptor activity"/>
    <property type="evidence" value="ECO:0007669"/>
    <property type="project" value="InterPro"/>
</dbReference>
<evidence type="ECO:0000256" key="13">
    <source>
        <dbReference type="ARBA" id="ARBA00023237"/>
    </source>
</evidence>
<dbReference type="PROSITE" id="PS52016">
    <property type="entry name" value="TONB_DEPENDENT_REC_3"/>
    <property type="match status" value="1"/>
</dbReference>
<sequence length="752" mass="82109">MVLRLGGRSWNCVYKKSAFFGALLASIAPVEAQEAPKTDQLPPVVVETGPAPAAKKKSSAKKKAAPSTAVAVTPEPVPPAQSTEPTSGGPLGNPNPGGVIGYMATRTSTATKTDTPLIDIPQSITVVPKELAKDQGSRDMRQLLSYVPGIVVGQGEGHRDAPTIRGVSTTADFFTDGMRDDVQYFRDLYNIERVEVLKGPNAMIFGRGGGGGVINRVTKKAEGERLYEATTTYGSFDTKRVEVDAGQAITNDFAFRILGMYEDSGSYRDFVDLERFGINPKIAFKPDDSTVVHLSYEYFNDDRTVDRGIPSRTGTNKPVKVDPSTFFGNPFDSYMTFESHVATAIVEHKFDNGIKIKNQTLYGNYDKFYQNIYANGAANGAGVVSLGAYNSLTLRESVFNQTDLTAKVDVGGGIRHTLLAGTEFGYQTTDTQRDPTSNDYVFASNSVIIPNTVTTAGPAWGSNKGPLNQTELALAGVYIQDQIEMSRYFEVIGGIRFDRFDLDFHDSTGASRGRVDDVWSPRIGAVFKPLDYLSFYVSWSKSFLPFSGEQFSTLSVQNANLAPEEFNNHEIGFKWDVTPRLFFTGALFMLDRENQLIATGPGAGTQVGKTRTEGGELALTGYLTEDWETVVGYGYQGAEVLVGAPAQLGKEIALVPQHTFSMWNKYRFLPGWAAGLGVVSRTGMYALIDNTVKLPGFARLDAALFWDINENLEAQLNVENVLDTEYYATAHNNNNITPGSPQAYFVTITSRY</sequence>
<evidence type="ECO:0000256" key="9">
    <source>
        <dbReference type="ARBA" id="ARBA00023065"/>
    </source>
</evidence>
<dbReference type="Gene3D" id="2.40.170.20">
    <property type="entry name" value="TonB-dependent receptor, beta-barrel domain"/>
    <property type="match status" value="1"/>
</dbReference>
<dbReference type="InterPro" id="IPR000531">
    <property type="entry name" value="Beta-barrel_TonB"/>
</dbReference>
<evidence type="ECO:0000256" key="6">
    <source>
        <dbReference type="ARBA" id="ARBA00022692"/>
    </source>
</evidence>
<dbReference type="Gene3D" id="2.170.130.10">
    <property type="entry name" value="TonB-dependent receptor, plug domain"/>
    <property type="match status" value="1"/>
</dbReference>
<evidence type="ECO:0000256" key="15">
    <source>
        <dbReference type="RuleBase" id="RU003357"/>
    </source>
</evidence>
<evidence type="ECO:0000313" key="21">
    <source>
        <dbReference type="Proteomes" id="UP000440694"/>
    </source>
</evidence>
<keyword evidence="9" id="KW-0406">Ion transport</keyword>
<keyword evidence="21" id="KW-1185">Reference proteome</keyword>
<name>A0A6I3KFQ0_9HYPH</name>
<dbReference type="Pfam" id="PF00593">
    <property type="entry name" value="TonB_dep_Rec_b-barrel"/>
    <property type="match status" value="1"/>
</dbReference>
<evidence type="ECO:0000256" key="2">
    <source>
        <dbReference type="ARBA" id="ARBA00009810"/>
    </source>
</evidence>
<dbReference type="InterPro" id="IPR037066">
    <property type="entry name" value="Plug_dom_sf"/>
</dbReference>
<comment type="similarity">
    <text evidence="2 14 15">Belongs to the TonB-dependent receptor family.</text>
</comment>
<keyword evidence="10 15" id="KW-0798">TonB box</keyword>
<proteinExistence type="inferred from homology"/>
<accession>A0A6I3KFQ0</accession>
<organism evidence="20 21">
    <name type="scientific">Hyphomicrobium album</name>
    <dbReference type="NCBI Taxonomy" id="2665159"/>
    <lineage>
        <taxon>Bacteria</taxon>
        <taxon>Pseudomonadati</taxon>
        <taxon>Pseudomonadota</taxon>
        <taxon>Alphaproteobacteria</taxon>
        <taxon>Hyphomicrobiales</taxon>
        <taxon>Hyphomicrobiaceae</taxon>
        <taxon>Hyphomicrobium</taxon>
    </lineage>
</organism>
<evidence type="ECO:0000313" key="20">
    <source>
        <dbReference type="EMBL" id="MTD93129.1"/>
    </source>
</evidence>
<dbReference type="CDD" id="cd01347">
    <property type="entry name" value="ligand_gated_channel"/>
    <property type="match status" value="1"/>
</dbReference>
<evidence type="ECO:0000256" key="8">
    <source>
        <dbReference type="ARBA" id="ARBA00023004"/>
    </source>
</evidence>
<dbReference type="EMBL" id="WMBQ01000001">
    <property type="protein sequence ID" value="MTD93129.1"/>
    <property type="molecule type" value="Genomic_DNA"/>
</dbReference>
<dbReference type="RefSeq" id="WP_154737698.1">
    <property type="nucleotide sequence ID" value="NZ_WMBQ01000001.1"/>
</dbReference>
<evidence type="ECO:0000256" key="17">
    <source>
        <dbReference type="SAM" id="SignalP"/>
    </source>
</evidence>
<evidence type="ECO:0000256" key="3">
    <source>
        <dbReference type="ARBA" id="ARBA00022448"/>
    </source>
</evidence>
<dbReference type="FunFam" id="2.170.130.10:FF:000001">
    <property type="entry name" value="Catecholate siderophore TonB-dependent receptor"/>
    <property type="match status" value="1"/>
</dbReference>
<feature type="compositionally biased region" description="Basic residues" evidence="16">
    <location>
        <begin position="54"/>
        <end position="64"/>
    </location>
</feature>
<evidence type="ECO:0000256" key="4">
    <source>
        <dbReference type="ARBA" id="ARBA00022452"/>
    </source>
</evidence>
<dbReference type="InterPro" id="IPR012910">
    <property type="entry name" value="Plug_dom"/>
</dbReference>
<dbReference type="GO" id="GO:0015891">
    <property type="term" value="P:siderophore transport"/>
    <property type="evidence" value="ECO:0007669"/>
    <property type="project" value="InterPro"/>
</dbReference>
<dbReference type="InterPro" id="IPR036942">
    <property type="entry name" value="Beta-barrel_TonB_sf"/>
</dbReference>
<feature type="signal peptide" evidence="17">
    <location>
        <begin position="1"/>
        <end position="32"/>
    </location>
</feature>
<keyword evidence="8" id="KW-0408">Iron</keyword>
<evidence type="ECO:0000256" key="11">
    <source>
        <dbReference type="ARBA" id="ARBA00023136"/>
    </source>
</evidence>
<dbReference type="GO" id="GO:0009279">
    <property type="term" value="C:cell outer membrane"/>
    <property type="evidence" value="ECO:0007669"/>
    <property type="project" value="UniProtKB-SubCell"/>
</dbReference>
<dbReference type="AlphaFoldDB" id="A0A6I3KFQ0"/>
<evidence type="ECO:0000256" key="12">
    <source>
        <dbReference type="ARBA" id="ARBA00023170"/>
    </source>
</evidence>
<feature type="chain" id="PRO_5026290637" evidence="17">
    <location>
        <begin position="33"/>
        <end position="752"/>
    </location>
</feature>
<keyword evidence="13 14" id="KW-0998">Cell outer membrane</keyword>
<dbReference type="NCBIfam" id="TIGR01783">
    <property type="entry name" value="TonB-siderophor"/>
    <property type="match status" value="1"/>
</dbReference>
<feature type="region of interest" description="Disordered" evidence="16">
    <location>
        <begin position="34"/>
        <end position="96"/>
    </location>
</feature>
<keyword evidence="7 17" id="KW-0732">Signal</keyword>
<evidence type="ECO:0000256" key="7">
    <source>
        <dbReference type="ARBA" id="ARBA00022729"/>
    </source>
</evidence>
<evidence type="ECO:0000259" key="18">
    <source>
        <dbReference type="Pfam" id="PF00593"/>
    </source>
</evidence>
<reference evidence="20 21" key="1">
    <citation type="submission" date="2019-11" db="EMBL/GenBank/DDBJ databases">
        <title>Identification of a novel strain.</title>
        <authorList>
            <person name="Xu Q."/>
            <person name="Wang G."/>
        </authorList>
    </citation>
    <scope>NUCLEOTIDE SEQUENCE [LARGE SCALE GENOMIC DNA]</scope>
    <source>
        <strain evidence="21">xq</strain>
    </source>
</reference>